<reference evidence="1 2" key="1">
    <citation type="submission" date="2017-02" db="EMBL/GenBank/DDBJ databases">
        <authorList>
            <person name="Peterson S.W."/>
        </authorList>
    </citation>
    <scope>NUCLEOTIDE SEQUENCE [LARGE SCALE GENOMIC DNA]</scope>
    <source>
        <strain evidence="1 2">DSM 21749</strain>
    </source>
</reference>
<evidence type="ECO:0000313" key="2">
    <source>
        <dbReference type="Proteomes" id="UP000190061"/>
    </source>
</evidence>
<dbReference type="RefSeq" id="WP_143814082.1">
    <property type="nucleotide sequence ID" value="NZ_FUXP01000001.1"/>
</dbReference>
<protein>
    <submittedName>
        <fullName evidence="1">Uncharacterized protein</fullName>
    </submittedName>
</protein>
<dbReference type="AlphaFoldDB" id="A0A1T4M953"/>
<accession>A0A1T4M953</accession>
<dbReference type="OrthoDB" id="5801455at2"/>
<gene>
    <name evidence="1" type="ORF">SAMN02745674_00333</name>
</gene>
<dbReference type="PROSITE" id="PS51257">
    <property type="entry name" value="PROKAR_LIPOPROTEIN"/>
    <property type="match status" value="1"/>
</dbReference>
<dbReference type="Proteomes" id="UP000190061">
    <property type="component" value="Unassembled WGS sequence"/>
</dbReference>
<sequence>MAKSGYPCMEVAGNRWRPVFLMLLMVVACGRPPPEQQLREAIGGIEAAIEERDVSGIRSKLADDFIGPDGMDREAAGRLARVMFMRHRDVGATVAIREVDISEDHATVRLEAVLTGGAGRALPDAARVYTVRTGWRYESGEWRMTSAEWSPRL</sequence>
<dbReference type="Gene3D" id="3.10.450.50">
    <property type="match status" value="1"/>
</dbReference>
<name>A0A1T4M953_9GAMM</name>
<dbReference type="InterPro" id="IPR032710">
    <property type="entry name" value="NTF2-like_dom_sf"/>
</dbReference>
<dbReference type="STRING" id="1122188.SAMN02745674_00333"/>
<dbReference type="SUPFAM" id="SSF54427">
    <property type="entry name" value="NTF2-like"/>
    <property type="match status" value="1"/>
</dbReference>
<organism evidence="1 2">
    <name type="scientific">Lysobacter spongiicola DSM 21749</name>
    <dbReference type="NCBI Taxonomy" id="1122188"/>
    <lineage>
        <taxon>Bacteria</taxon>
        <taxon>Pseudomonadati</taxon>
        <taxon>Pseudomonadota</taxon>
        <taxon>Gammaproteobacteria</taxon>
        <taxon>Lysobacterales</taxon>
        <taxon>Lysobacteraceae</taxon>
        <taxon>Novilysobacter</taxon>
    </lineage>
</organism>
<proteinExistence type="predicted"/>
<dbReference type="EMBL" id="FUXP01000001">
    <property type="protein sequence ID" value="SJZ63543.1"/>
    <property type="molecule type" value="Genomic_DNA"/>
</dbReference>
<evidence type="ECO:0000313" key="1">
    <source>
        <dbReference type="EMBL" id="SJZ63543.1"/>
    </source>
</evidence>
<keyword evidence="2" id="KW-1185">Reference proteome</keyword>